<dbReference type="PANTHER" id="PTHR30329">
    <property type="entry name" value="STATOR ELEMENT OF FLAGELLAR MOTOR COMPLEX"/>
    <property type="match status" value="1"/>
</dbReference>
<evidence type="ECO:0000256" key="4">
    <source>
        <dbReference type="ARBA" id="ARBA00023237"/>
    </source>
</evidence>
<gene>
    <name evidence="6" type="primary">pal</name>
    <name evidence="8" type="ORF">AKJ08_2280</name>
</gene>
<feature type="domain" description="OmpA-like" evidence="7">
    <location>
        <begin position="140"/>
        <end position="256"/>
    </location>
</feature>
<evidence type="ECO:0000256" key="6">
    <source>
        <dbReference type="HAMAP-Rule" id="MF_02204"/>
    </source>
</evidence>
<evidence type="ECO:0000256" key="5">
    <source>
        <dbReference type="ARBA" id="ARBA00023288"/>
    </source>
</evidence>
<dbReference type="InterPro" id="IPR050330">
    <property type="entry name" value="Bact_OuterMem_StrucFunc"/>
</dbReference>
<dbReference type="CDD" id="cd07185">
    <property type="entry name" value="OmpA_C-like"/>
    <property type="match status" value="1"/>
</dbReference>
<dbReference type="KEGG" id="vin:AKJ08_2280"/>
<keyword evidence="1 6" id="KW-0732">Signal</keyword>
<dbReference type="SUPFAM" id="SSF103088">
    <property type="entry name" value="OmpA-like"/>
    <property type="match status" value="1"/>
</dbReference>
<dbReference type="Gene3D" id="3.30.1330.60">
    <property type="entry name" value="OmpA-like domain"/>
    <property type="match status" value="1"/>
</dbReference>
<dbReference type="EMBL" id="CP012332">
    <property type="protein sequence ID" value="AKU91893.1"/>
    <property type="molecule type" value="Genomic_DNA"/>
</dbReference>
<keyword evidence="5 6" id="KW-0449">Lipoprotein</keyword>
<dbReference type="PANTHER" id="PTHR30329:SF21">
    <property type="entry name" value="LIPOPROTEIN YIAD-RELATED"/>
    <property type="match status" value="1"/>
</dbReference>
<evidence type="ECO:0000256" key="2">
    <source>
        <dbReference type="ARBA" id="ARBA00023136"/>
    </source>
</evidence>
<reference evidence="8 9" key="1">
    <citation type="submission" date="2015-08" db="EMBL/GenBank/DDBJ databases">
        <authorList>
            <person name="Babu N.S."/>
            <person name="Beckwith C.J."/>
            <person name="Beseler K.G."/>
            <person name="Brison A."/>
            <person name="Carone J.V."/>
            <person name="Caskin T.P."/>
            <person name="Diamond M."/>
            <person name="Durham M.E."/>
            <person name="Foxe J.M."/>
            <person name="Go M."/>
            <person name="Henderson B.A."/>
            <person name="Jones I.B."/>
            <person name="McGettigan J.A."/>
            <person name="Micheletti S.J."/>
            <person name="Nasrallah M.E."/>
            <person name="Ortiz D."/>
            <person name="Piller C.R."/>
            <person name="Privatt S.R."/>
            <person name="Schneider S.L."/>
            <person name="Sharp S."/>
            <person name="Smith T.C."/>
            <person name="Stanton J.D."/>
            <person name="Ullery H.E."/>
            <person name="Wilson R.J."/>
            <person name="Serrano M.G."/>
            <person name="Buck G."/>
            <person name="Lee V."/>
            <person name="Wang Y."/>
            <person name="Carvalho R."/>
            <person name="Voegtly L."/>
            <person name="Shi R."/>
            <person name="Duckworth R."/>
            <person name="Johnson A."/>
            <person name="Loviza R."/>
            <person name="Walstead R."/>
            <person name="Shah Z."/>
            <person name="Kiflezghi M."/>
            <person name="Wade K."/>
            <person name="Ball S.L."/>
            <person name="Bradley K.W."/>
            <person name="Asai D.J."/>
            <person name="Bowman C.A."/>
            <person name="Russell D.A."/>
            <person name="Pope W.H."/>
            <person name="Jacobs-Sera D."/>
            <person name="Hendrix R.W."/>
            <person name="Hatfull G.F."/>
        </authorList>
    </citation>
    <scope>NUCLEOTIDE SEQUENCE [LARGE SCALE GENOMIC DNA]</scope>
    <source>
        <strain evidence="8 9">DSM 27710</strain>
    </source>
</reference>
<dbReference type="PROSITE" id="PS51123">
    <property type="entry name" value="OMPA_2"/>
    <property type="match status" value="1"/>
</dbReference>
<accession>A0A0K1PEC8</accession>
<dbReference type="InterPro" id="IPR006665">
    <property type="entry name" value="OmpA-like"/>
</dbReference>
<evidence type="ECO:0000313" key="9">
    <source>
        <dbReference type="Proteomes" id="UP000055590"/>
    </source>
</evidence>
<dbReference type="Proteomes" id="UP000055590">
    <property type="component" value="Chromosome"/>
</dbReference>
<evidence type="ECO:0000256" key="1">
    <source>
        <dbReference type="ARBA" id="ARBA00022729"/>
    </source>
</evidence>
<sequence length="256" mass="26869">MTNRFLLAIGAAALVGLLAGCPSKYPKCSDDGDCNTDGHSGVCVNGLCEECGADSDCKAGFKCEVQTGGGNRCVPAAECYSNRDCSGGKVCQSGSCVACASDDACGPNMMCNNGACQPKAECSVDDDCRAGSNCIEGRCVAVGPICPQDPIRFAFNEYSLSTQARTSLNGLADCLRQKAGNAAVTLEGHCDERGTEEYNMTLGEKRAVAVKKYLSNLGIDNGRLRTVSYGKERPAAYGSNEDAWAANRRVEFTVAR</sequence>
<keyword evidence="2 6" id="KW-0472">Membrane</keyword>
<dbReference type="PROSITE" id="PS51257">
    <property type="entry name" value="PROKAR_LIPOPROTEIN"/>
    <property type="match status" value="1"/>
</dbReference>
<evidence type="ECO:0000313" key="8">
    <source>
        <dbReference type="EMBL" id="AKU91893.1"/>
    </source>
</evidence>
<dbReference type="PATRIC" id="fig|1391653.3.peg.2379"/>
<dbReference type="PRINTS" id="PR01021">
    <property type="entry name" value="OMPADOMAIN"/>
</dbReference>
<evidence type="ECO:0000259" key="7">
    <source>
        <dbReference type="PROSITE" id="PS51123"/>
    </source>
</evidence>
<comment type="subcellular location">
    <subcellularLocation>
        <location evidence="6">Cell outer membrane</location>
        <topology evidence="6">Lipid-anchor</topology>
    </subcellularLocation>
</comment>
<organism evidence="8 9">
    <name type="scientific">Vulgatibacter incomptus</name>
    <dbReference type="NCBI Taxonomy" id="1391653"/>
    <lineage>
        <taxon>Bacteria</taxon>
        <taxon>Pseudomonadati</taxon>
        <taxon>Myxococcota</taxon>
        <taxon>Myxococcia</taxon>
        <taxon>Myxococcales</taxon>
        <taxon>Cystobacterineae</taxon>
        <taxon>Vulgatibacteraceae</taxon>
        <taxon>Vulgatibacter</taxon>
    </lineage>
</organism>
<dbReference type="STRING" id="1391653.AKJ08_2280"/>
<evidence type="ECO:0000256" key="3">
    <source>
        <dbReference type="ARBA" id="ARBA00023139"/>
    </source>
</evidence>
<dbReference type="GO" id="GO:0009279">
    <property type="term" value="C:cell outer membrane"/>
    <property type="evidence" value="ECO:0007669"/>
    <property type="project" value="UniProtKB-SubCell"/>
</dbReference>
<comment type="similarity">
    <text evidence="6">Belongs to the Pal lipoprotein family.</text>
</comment>
<keyword evidence="3 6" id="KW-0564">Palmitate</keyword>
<keyword evidence="4 6" id="KW-0998">Cell outer membrane</keyword>
<dbReference type="OrthoDB" id="9809164at2"/>
<protein>
    <recommendedName>
        <fullName evidence="6">Peptidoglycan-associated lipoprotein</fullName>
        <shortName evidence="6">PAL</shortName>
    </recommendedName>
</protein>
<dbReference type="InterPro" id="IPR006664">
    <property type="entry name" value="OMP_bac"/>
</dbReference>
<dbReference type="InterPro" id="IPR036737">
    <property type="entry name" value="OmpA-like_sf"/>
</dbReference>
<dbReference type="GO" id="GO:0051301">
    <property type="term" value="P:cell division"/>
    <property type="evidence" value="ECO:0007669"/>
    <property type="project" value="InterPro"/>
</dbReference>
<keyword evidence="9" id="KW-1185">Reference proteome</keyword>
<proteinExistence type="inferred from homology"/>
<dbReference type="Pfam" id="PF00691">
    <property type="entry name" value="OmpA"/>
    <property type="match status" value="1"/>
</dbReference>
<dbReference type="InterPro" id="IPR039001">
    <property type="entry name" value="Pal"/>
</dbReference>
<dbReference type="HAMAP" id="MF_02204">
    <property type="entry name" value="Pal"/>
    <property type="match status" value="1"/>
</dbReference>
<dbReference type="AlphaFoldDB" id="A0A0K1PEC8"/>
<name>A0A0K1PEC8_9BACT</name>